<protein>
    <submittedName>
        <fullName evidence="8">ADP-ribose pyrophosphatase YjhB, NUDIX family</fullName>
    </submittedName>
</protein>
<keyword evidence="3" id="KW-0479">Metal-binding</keyword>
<dbReference type="InterPro" id="IPR045121">
    <property type="entry name" value="CoAse"/>
</dbReference>
<evidence type="ECO:0000256" key="2">
    <source>
        <dbReference type="ARBA" id="ARBA00001946"/>
    </source>
</evidence>
<dbReference type="AlphaFoldDB" id="A0A1G6TK04"/>
<evidence type="ECO:0000256" key="3">
    <source>
        <dbReference type="ARBA" id="ARBA00022723"/>
    </source>
</evidence>
<keyword evidence="4" id="KW-0378">Hydrolase</keyword>
<dbReference type="RefSeq" id="WP_091791177.1">
    <property type="nucleotide sequence ID" value="NZ_FNAF01000002.1"/>
</dbReference>
<comment type="cofactor">
    <cofactor evidence="2">
        <name>Mg(2+)</name>
        <dbReference type="ChEBI" id="CHEBI:18420"/>
    </cofactor>
</comment>
<keyword evidence="9" id="KW-1185">Reference proteome</keyword>
<accession>A0A1G6TK04</accession>
<dbReference type="PANTHER" id="PTHR12992">
    <property type="entry name" value="NUDIX HYDROLASE"/>
    <property type="match status" value="1"/>
</dbReference>
<dbReference type="GO" id="GO:0046872">
    <property type="term" value="F:metal ion binding"/>
    <property type="evidence" value="ECO:0007669"/>
    <property type="project" value="UniProtKB-KW"/>
</dbReference>
<reference evidence="8 9" key="1">
    <citation type="submission" date="2016-10" db="EMBL/GenBank/DDBJ databases">
        <authorList>
            <person name="de Groot N.N."/>
        </authorList>
    </citation>
    <scope>NUCLEOTIDE SEQUENCE [LARGE SCALE GENOMIC DNA]</scope>
    <source>
        <strain evidence="8 9">DSM 20475</strain>
    </source>
</reference>
<dbReference type="Gene3D" id="3.90.79.10">
    <property type="entry name" value="Nucleoside Triphosphate Pyrophosphohydrolase"/>
    <property type="match status" value="1"/>
</dbReference>
<dbReference type="PROSITE" id="PS51462">
    <property type="entry name" value="NUDIX"/>
    <property type="match status" value="1"/>
</dbReference>
<dbReference type="GO" id="GO:0010945">
    <property type="term" value="F:coenzyme A diphosphatase activity"/>
    <property type="evidence" value="ECO:0007669"/>
    <property type="project" value="InterPro"/>
</dbReference>
<evidence type="ECO:0000313" key="8">
    <source>
        <dbReference type="EMBL" id="SDD28747.1"/>
    </source>
</evidence>
<feature type="domain" description="Nudix hydrolase" evidence="7">
    <location>
        <begin position="23"/>
        <end position="154"/>
    </location>
</feature>
<evidence type="ECO:0000259" key="7">
    <source>
        <dbReference type="PROSITE" id="PS51462"/>
    </source>
</evidence>
<evidence type="ECO:0000256" key="4">
    <source>
        <dbReference type="ARBA" id="ARBA00022801"/>
    </source>
</evidence>
<evidence type="ECO:0000256" key="5">
    <source>
        <dbReference type="ARBA" id="ARBA00022842"/>
    </source>
</evidence>
<dbReference type="SUPFAM" id="SSF55811">
    <property type="entry name" value="Nudix"/>
    <property type="match status" value="1"/>
</dbReference>
<dbReference type="InterPro" id="IPR000086">
    <property type="entry name" value="NUDIX_hydrolase_dom"/>
</dbReference>
<dbReference type="CDD" id="cd03426">
    <property type="entry name" value="NUDIX_CoAse_Nudt7"/>
    <property type="match status" value="1"/>
</dbReference>
<keyword evidence="5" id="KW-0460">Magnesium</keyword>
<proteinExistence type="predicted"/>
<dbReference type="OrthoDB" id="9802805at2"/>
<evidence type="ECO:0000256" key="6">
    <source>
        <dbReference type="ARBA" id="ARBA00023211"/>
    </source>
</evidence>
<sequence>MDDFVNALAQDLNQYEPRPLGRRQHFAVLLPLVRVNDQWSILYEVRAAHISQPGETSFPGGAIEPGECPSDAAIREAVEELNVAREDIVIIGEMDFVVTETALIYCFVGIITGKTPLTLEPNPDEVEEVYALPLSWLCSHPPKYYETGLQATYSDDFPTARLPGGENYKWKRRNHVVGFYDMTDSGYNLWGLTARMTDRFIDFIQEKDIYHCVDCLAP</sequence>
<keyword evidence="6" id="KW-0464">Manganese</keyword>
<name>A0A1G6TK04_PEPNI</name>
<dbReference type="Pfam" id="PF00293">
    <property type="entry name" value="NUDIX"/>
    <property type="match status" value="1"/>
</dbReference>
<evidence type="ECO:0000256" key="1">
    <source>
        <dbReference type="ARBA" id="ARBA00001936"/>
    </source>
</evidence>
<gene>
    <name evidence="8" type="ORF">SAMN04489866_102156</name>
</gene>
<dbReference type="PROSITE" id="PS00893">
    <property type="entry name" value="NUDIX_BOX"/>
    <property type="match status" value="1"/>
</dbReference>
<dbReference type="InterPro" id="IPR020084">
    <property type="entry name" value="NUDIX_hydrolase_CS"/>
</dbReference>
<dbReference type="InterPro" id="IPR015797">
    <property type="entry name" value="NUDIX_hydrolase-like_dom_sf"/>
</dbReference>
<organism evidence="8 9">
    <name type="scientific">Peptococcus niger</name>
    <dbReference type="NCBI Taxonomy" id="2741"/>
    <lineage>
        <taxon>Bacteria</taxon>
        <taxon>Bacillati</taxon>
        <taxon>Bacillota</taxon>
        <taxon>Clostridia</taxon>
        <taxon>Eubacteriales</taxon>
        <taxon>Peptococcaceae</taxon>
        <taxon>Peptococcus</taxon>
    </lineage>
</organism>
<dbReference type="STRING" id="2741.SAMN04489866_102156"/>
<dbReference type="EMBL" id="FNAF01000002">
    <property type="protein sequence ID" value="SDD28747.1"/>
    <property type="molecule type" value="Genomic_DNA"/>
</dbReference>
<comment type="cofactor">
    <cofactor evidence="1">
        <name>Mn(2+)</name>
        <dbReference type="ChEBI" id="CHEBI:29035"/>
    </cofactor>
</comment>
<dbReference type="PANTHER" id="PTHR12992:SF11">
    <property type="entry name" value="MITOCHONDRIAL COENZYME A DIPHOSPHATASE NUDT8"/>
    <property type="match status" value="1"/>
</dbReference>
<evidence type="ECO:0000313" key="9">
    <source>
        <dbReference type="Proteomes" id="UP000198995"/>
    </source>
</evidence>
<dbReference type="Proteomes" id="UP000198995">
    <property type="component" value="Unassembled WGS sequence"/>
</dbReference>